<evidence type="ECO:0000313" key="3">
    <source>
        <dbReference type="Proteomes" id="UP001241758"/>
    </source>
</evidence>
<evidence type="ECO:0000313" key="2">
    <source>
        <dbReference type="EMBL" id="MDI6103540.1"/>
    </source>
</evidence>
<evidence type="ECO:0000256" key="1">
    <source>
        <dbReference type="SAM" id="MobiDB-lite"/>
    </source>
</evidence>
<feature type="compositionally biased region" description="Low complexity" evidence="1">
    <location>
        <begin position="552"/>
        <end position="565"/>
    </location>
</feature>
<dbReference type="Proteomes" id="UP001241758">
    <property type="component" value="Unassembled WGS sequence"/>
</dbReference>
<name>A0ABT6WUW9_9ACTN</name>
<feature type="region of interest" description="Disordered" evidence="1">
    <location>
        <begin position="490"/>
        <end position="580"/>
    </location>
</feature>
<feature type="region of interest" description="Disordered" evidence="1">
    <location>
        <begin position="1"/>
        <end position="22"/>
    </location>
</feature>
<accession>A0ABT6WUW9</accession>
<gene>
    <name evidence="2" type="ORF">QLQ12_33510</name>
</gene>
<dbReference type="EMBL" id="JASCTH010000026">
    <property type="protein sequence ID" value="MDI6103540.1"/>
    <property type="molecule type" value="Genomic_DNA"/>
</dbReference>
<protein>
    <submittedName>
        <fullName evidence="2">Uncharacterized protein</fullName>
    </submittedName>
</protein>
<keyword evidence="3" id="KW-1185">Reference proteome</keyword>
<comment type="caution">
    <text evidence="2">The sequence shown here is derived from an EMBL/GenBank/DDBJ whole genome shotgun (WGS) entry which is preliminary data.</text>
</comment>
<feature type="compositionally biased region" description="Pro residues" evidence="1">
    <location>
        <begin position="507"/>
        <end position="519"/>
    </location>
</feature>
<proteinExistence type="predicted"/>
<organism evidence="2 3">
    <name type="scientific">Actinoplanes sandaracinus</name>
    <dbReference type="NCBI Taxonomy" id="3045177"/>
    <lineage>
        <taxon>Bacteria</taxon>
        <taxon>Bacillati</taxon>
        <taxon>Actinomycetota</taxon>
        <taxon>Actinomycetes</taxon>
        <taxon>Micromonosporales</taxon>
        <taxon>Micromonosporaceae</taxon>
        <taxon>Actinoplanes</taxon>
    </lineage>
</organism>
<sequence>MPSGDLPGVAGRLAGEPSPAGVAKVAPGEADVVLAGAGGSMPAPAPTAGHRVAWSPGGFTDDDLVARIGARLVTAARRAERAGYTARVRRGPVPVVELPAATVRFLVPHDLGYVHTDARAGIRDDVIALAVWAFRTADEQQPDAAACVVDVGGSRGGDVSAGSGLEAVVEFAADVLRAGAVHAGTGLAGMAAARLAELERAGLRWPLDTATELAGQLTAYQDRSARYSPEQLADLIAELFARHRAVTTDNGAAVRARVLGSEEAAETPLRRVRLDGLGARVTGADGERRIEIFHGLPASGVVLVSHRQWTTSDDGPALSRRRIAGTTVGAVAGGALVTESAVRSASRAVRLSAGRVAKSTVTVSSGAWDGFPPGLLVRDYAALAAELDAMPPRPVRARVRAELVRVLAIAEVGDSHYSPGSQRLTVDIRDTLGNTATVLATHAAVAPGRLDAVAAAFDGRRGRPRFVAGSVHRTGGGVVIDPYAIAADGPPIVPDLTDPATLDRPAPKPSGPGGRPAPEPTGGRLAPEPTGDRLASGSTGDPPASGPTSYRPAAEAAGESAVSGPTSDHPASGRSWSGVSAADDAADPLAEAVASARAVLAEAAHSGLAHLPSAYPERLRSSRSALVRVGLHRVASALDELAARLGPDPGAEACRAWVDAYLRVGLAADLL</sequence>
<dbReference type="RefSeq" id="WP_282764731.1">
    <property type="nucleotide sequence ID" value="NZ_JASCTH010000026.1"/>
</dbReference>
<reference evidence="2 3" key="1">
    <citation type="submission" date="2023-05" db="EMBL/GenBank/DDBJ databases">
        <title>Actinoplanes sp. NEAU-A12 genome sequencing.</title>
        <authorList>
            <person name="Wang Z.-S."/>
        </authorList>
    </citation>
    <scope>NUCLEOTIDE SEQUENCE [LARGE SCALE GENOMIC DNA]</scope>
    <source>
        <strain evidence="2 3">NEAU-A12</strain>
    </source>
</reference>